<dbReference type="InterPro" id="IPR013763">
    <property type="entry name" value="Cyclin-like_dom"/>
</dbReference>
<keyword evidence="8 11" id="KW-0195">Cyclin</keyword>
<evidence type="ECO:0000313" key="15">
    <source>
        <dbReference type="EMBL" id="CAH1250421.1"/>
    </source>
</evidence>
<reference evidence="15" key="1">
    <citation type="submission" date="2022-01" db="EMBL/GenBank/DDBJ databases">
        <authorList>
            <person name="Braso-Vives M."/>
        </authorList>
    </citation>
    <scope>NUCLEOTIDE SEQUENCE</scope>
</reference>
<dbReference type="InterPro" id="IPR006671">
    <property type="entry name" value="Cyclin_N"/>
</dbReference>
<evidence type="ECO:0000313" key="16">
    <source>
        <dbReference type="Proteomes" id="UP000838412"/>
    </source>
</evidence>
<evidence type="ECO:0000256" key="3">
    <source>
        <dbReference type="ARBA" id="ARBA00009065"/>
    </source>
</evidence>
<keyword evidence="4" id="KW-0963">Cytoplasm</keyword>
<evidence type="ECO:0000256" key="6">
    <source>
        <dbReference type="ARBA" id="ARBA00022618"/>
    </source>
</evidence>
<keyword evidence="16" id="KW-1185">Reference proteome</keyword>
<name>A0A8K0EIU6_BRALA</name>
<proteinExistence type="inferred from homology"/>
<accession>A0A8K0EIU6</accession>
<evidence type="ECO:0000256" key="12">
    <source>
        <dbReference type="SAM" id="MobiDB-lite"/>
    </source>
</evidence>
<dbReference type="CDD" id="cd20516">
    <property type="entry name" value="CYCLIN_CCND_rpt2"/>
    <property type="match status" value="1"/>
</dbReference>
<evidence type="ECO:0000259" key="14">
    <source>
        <dbReference type="SMART" id="SM01332"/>
    </source>
</evidence>
<dbReference type="InterPro" id="IPR004367">
    <property type="entry name" value="Cyclin_C-dom"/>
</dbReference>
<dbReference type="InterPro" id="IPR036915">
    <property type="entry name" value="Cyclin-like_sf"/>
</dbReference>
<dbReference type="SMART" id="SM01332">
    <property type="entry name" value="Cyclin_C"/>
    <property type="match status" value="1"/>
</dbReference>
<dbReference type="GO" id="GO:0005737">
    <property type="term" value="C:cytoplasm"/>
    <property type="evidence" value="ECO:0007669"/>
    <property type="project" value="UniProtKB-SubCell"/>
</dbReference>
<dbReference type="PANTHER" id="PTHR10177">
    <property type="entry name" value="CYCLINS"/>
    <property type="match status" value="1"/>
</dbReference>
<dbReference type="Gene3D" id="1.10.472.10">
    <property type="entry name" value="Cyclin-like"/>
    <property type="match status" value="2"/>
</dbReference>
<dbReference type="PROSITE" id="PS00292">
    <property type="entry name" value="CYCLINS"/>
    <property type="match status" value="1"/>
</dbReference>
<keyword evidence="10" id="KW-0131">Cell cycle</keyword>
<dbReference type="FunFam" id="1.10.472.10:FF:000120">
    <property type="entry name" value="G1/S-specific cyclin-D1"/>
    <property type="match status" value="1"/>
</dbReference>
<keyword evidence="7" id="KW-0832">Ubl conjugation</keyword>
<feature type="region of interest" description="Disordered" evidence="12">
    <location>
        <begin position="309"/>
        <end position="335"/>
    </location>
</feature>
<gene>
    <name evidence="15" type="primary">CCND2</name>
    <name evidence="15" type="ORF">BLAG_LOCUS11170</name>
</gene>
<sequence length="335" mass="38125">MDLLCCEGDLIRRGYRDPALLGDSRVLNNLLITEDKYLPSTTYFKAVQDEVKPHMRQMVATWMYEVCEEQRCEDEVFPLAMNYLDRFLSQVRIRKNQLQLLGAVCMFIASKLKETIPLTAEKLVIYTDNSIMCQELMDWELLVLMRLKWDLSAITPCDFLEHILSRLPIERERSDMIAKHAQTFIALCCTDTLGMGPMLYCRCAGNIRQDVFPQRAAVQVEQCRGKRALSCPPFVREFKFAIYPPSMIAAGSVGAAVNGLVGLGGIWASPNELLEQMQKITNIDMDCLRACQEQIEQLLATSLCNPMSHPDPLATKHQEEKDQSSTPTDIRDIDF</sequence>
<dbReference type="Pfam" id="PF02984">
    <property type="entry name" value="Cyclin_C"/>
    <property type="match status" value="1"/>
</dbReference>
<evidence type="ECO:0000256" key="7">
    <source>
        <dbReference type="ARBA" id="ARBA00022843"/>
    </source>
</evidence>
<evidence type="ECO:0000256" key="5">
    <source>
        <dbReference type="ARBA" id="ARBA00022553"/>
    </source>
</evidence>
<dbReference type="InterPro" id="IPR048258">
    <property type="entry name" value="Cyclins_cyclin-box"/>
</dbReference>
<dbReference type="Proteomes" id="UP000838412">
    <property type="component" value="Chromosome 18"/>
</dbReference>
<keyword evidence="5" id="KW-0597">Phosphoprotein</keyword>
<dbReference type="InterPro" id="IPR039361">
    <property type="entry name" value="Cyclin"/>
</dbReference>
<feature type="domain" description="Cyclin-like" evidence="13">
    <location>
        <begin position="61"/>
        <end position="145"/>
    </location>
</feature>
<evidence type="ECO:0000256" key="10">
    <source>
        <dbReference type="ARBA" id="ARBA00023306"/>
    </source>
</evidence>
<evidence type="ECO:0000256" key="2">
    <source>
        <dbReference type="ARBA" id="ARBA00004496"/>
    </source>
</evidence>
<dbReference type="SMART" id="SM00385">
    <property type="entry name" value="CYCLIN"/>
    <property type="match status" value="1"/>
</dbReference>
<feature type="domain" description="Cyclin C-terminal" evidence="14">
    <location>
        <begin position="154"/>
        <end position="330"/>
    </location>
</feature>
<dbReference type="CDD" id="cd20515">
    <property type="entry name" value="CYCLIN_CCND_rpt1"/>
    <property type="match status" value="1"/>
</dbReference>
<dbReference type="EMBL" id="OV696703">
    <property type="protein sequence ID" value="CAH1250421.1"/>
    <property type="molecule type" value="Genomic_DNA"/>
</dbReference>
<comment type="similarity">
    <text evidence="3">Belongs to the cyclin family. Cyclin D subfamily.</text>
</comment>
<dbReference type="GO" id="GO:0051301">
    <property type="term" value="P:cell division"/>
    <property type="evidence" value="ECO:0007669"/>
    <property type="project" value="UniProtKB-KW"/>
</dbReference>
<evidence type="ECO:0000256" key="11">
    <source>
        <dbReference type="RuleBase" id="RU000383"/>
    </source>
</evidence>
<dbReference type="Pfam" id="PF00134">
    <property type="entry name" value="Cyclin_N"/>
    <property type="match status" value="1"/>
</dbReference>
<dbReference type="AlphaFoldDB" id="A0A8K0EIU6"/>
<protein>
    <submittedName>
        <fullName evidence="15">CCND2 protein</fullName>
    </submittedName>
</protein>
<organism evidence="15 16">
    <name type="scientific">Branchiostoma lanceolatum</name>
    <name type="common">Common lancelet</name>
    <name type="synonym">Amphioxus lanceolatum</name>
    <dbReference type="NCBI Taxonomy" id="7740"/>
    <lineage>
        <taxon>Eukaryota</taxon>
        <taxon>Metazoa</taxon>
        <taxon>Chordata</taxon>
        <taxon>Cephalochordata</taxon>
        <taxon>Leptocardii</taxon>
        <taxon>Amphioxiformes</taxon>
        <taxon>Branchiostomatidae</taxon>
        <taxon>Branchiostoma</taxon>
    </lineage>
</organism>
<evidence type="ECO:0000256" key="8">
    <source>
        <dbReference type="ARBA" id="ARBA00023127"/>
    </source>
</evidence>
<dbReference type="SUPFAM" id="SSF47954">
    <property type="entry name" value="Cyclin-like"/>
    <property type="match status" value="3"/>
</dbReference>
<feature type="compositionally biased region" description="Basic and acidic residues" evidence="12">
    <location>
        <begin position="314"/>
        <end position="335"/>
    </location>
</feature>
<dbReference type="OrthoDB" id="306099at2759"/>
<keyword evidence="9" id="KW-0539">Nucleus</keyword>
<evidence type="ECO:0000256" key="4">
    <source>
        <dbReference type="ARBA" id="ARBA00022490"/>
    </source>
</evidence>
<dbReference type="GO" id="GO:0005634">
    <property type="term" value="C:nucleus"/>
    <property type="evidence" value="ECO:0007669"/>
    <property type="project" value="UniProtKB-SubCell"/>
</dbReference>
<evidence type="ECO:0000256" key="1">
    <source>
        <dbReference type="ARBA" id="ARBA00004123"/>
    </source>
</evidence>
<evidence type="ECO:0000259" key="13">
    <source>
        <dbReference type="SMART" id="SM00385"/>
    </source>
</evidence>
<evidence type="ECO:0000256" key="9">
    <source>
        <dbReference type="ARBA" id="ARBA00023242"/>
    </source>
</evidence>
<comment type="subcellular location">
    <subcellularLocation>
        <location evidence="2">Cytoplasm</location>
    </subcellularLocation>
    <subcellularLocation>
        <location evidence="1">Nucleus</location>
    </subcellularLocation>
</comment>
<keyword evidence="6" id="KW-0132">Cell division</keyword>